<evidence type="ECO:0000313" key="4">
    <source>
        <dbReference type="Proteomes" id="UP001497472"/>
    </source>
</evidence>
<dbReference type="PANTHER" id="PTHR36695">
    <property type="entry name" value="AGAP008648-PA"/>
    <property type="match status" value="1"/>
</dbReference>
<feature type="signal peptide" evidence="1">
    <location>
        <begin position="1"/>
        <end position="18"/>
    </location>
</feature>
<feature type="domain" description="Farnesoic acid O-methyl transferase" evidence="2">
    <location>
        <begin position="207"/>
        <end position="353"/>
    </location>
</feature>
<reference evidence="3 4" key="1">
    <citation type="submission" date="2023-11" db="EMBL/GenBank/DDBJ databases">
        <authorList>
            <person name="Okamura Y."/>
        </authorList>
    </citation>
    <scope>NUCLEOTIDE SEQUENCE [LARGE SCALE GENOMIC DNA]</scope>
</reference>
<dbReference type="Pfam" id="PF12248">
    <property type="entry name" value="Methyltransf_FA"/>
    <property type="match status" value="3"/>
</dbReference>
<comment type="caution">
    <text evidence="3">The sequence shown here is derived from an EMBL/GenBank/DDBJ whole genome shotgun (WGS) entry which is preliminary data.</text>
</comment>
<sequence length="530" mass="60501">MKFLYCLYFFVVWKSISAFQFTDSMAKQCKGFIKKTKHTYGPFYMVASEEIRKFKSDSTIDFEMHFAIMGPSDGHILLSDEAKQTNGSYEIAIGAGRNTFVDIRGKDSISKNSTIIKDILSPGEYRAFHIKQYNDGTIALTREGDRQPLVFYKDPTPIRIEFFSFSTWSEIEGKFYFDCPVPNISKKTNITQVKIQECKLFTSKTNCTYDTFFNTKGNNRPNIKLDPWIDFEMHFEVMAANDAHLLLSTEARDSYLNGPVYEIAIGNDSNSVTELRKYYESLRSDWALTPNILSASEFKYFNIKIYKAGSIVLSKDGVSEPILNIVDYNPISVKYFSFDTSDNVEAKFLYGCSDMNETAKKIFEGQYERGCKTYIRQQGGNFNKFIKAEDLEYNNRNEDVTFEMNFAVLAAQDAHFLLSTVPNLAGPIYDIGIGIDSNQMTEIRRSYDEISGEFAVTHNILSPTKYKQFYTKVYKDGTIELGMEGSLRPILNFTDTKAVPVNFFSFSAGSSMDAKFRYDCPKPDLSDSTE</sequence>
<protein>
    <recommendedName>
        <fullName evidence="2">Farnesoic acid O-methyl transferase domain-containing protein</fullName>
    </recommendedName>
</protein>
<keyword evidence="1" id="KW-0732">Signal</keyword>
<dbReference type="PANTHER" id="PTHR36695:SF12">
    <property type="entry name" value="AGAP008648-PA"/>
    <property type="match status" value="1"/>
</dbReference>
<dbReference type="AlphaFoldDB" id="A0AAV1JH33"/>
<feature type="chain" id="PRO_5043370748" description="Farnesoic acid O-methyl transferase domain-containing protein" evidence="1">
    <location>
        <begin position="19"/>
        <end position="530"/>
    </location>
</feature>
<name>A0AAV1JH33_9NEOP</name>
<dbReference type="EMBL" id="CAVLEF010000009">
    <property type="protein sequence ID" value="CAK1547718.1"/>
    <property type="molecule type" value="Genomic_DNA"/>
</dbReference>
<dbReference type="Proteomes" id="UP001497472">
    <property type="component" value="Unassembled WGS sequence"/>
</dbReference>
<evidence type="ECO:0000256" key="1">
    <source>
        <dbReference type="SAM" id="SignalP"/>
    </source>
</evidence>
<evidence type="ECO:0000259" key="2">
    <source>
        <dbReference type="Pfam" id="PF12248"/>
    </source>
</evidence>
<proteinExistence type="predicted"/>
<accession>A0AAV1JH33</accession>
<evidence type="ECO:0000313" key="3">
    <source>
        <dbReference type="EMBL" id="CAK1547718.1"/>
    </source>
</evidence>
<feature type="domain" description="Farnesoic acid O-methyl transferase" evidence="2">
    <location>
        <begin position="54"/>
        <end position="180"/>
    </location>
</feature>
<keyword evidence="4" id="KW-1185">Reference proteome</keyword>
<dbReference type="InterPro" id="IPR022041">
    <property type="entry name" value="Methyltransf_FA"/>
</dbReference>
<feature type="domain" description="Farnesoic acid O-methyl transferase" evidence="2">
    <location>
        <begin position="388"/>
        <end position="521"/>
    </location>
</feature>
<organism evidence="3 4">
    <name type="scientific">Leptosia nina</name>
    <dbReference type="NCBI Taxonomy" id="320188"/>
    <lineage>
        <taxon>Eukaryota</taxon>
        <taxon>Metazoa</taxon>
        <taxon>Ecdysozoa</taxon>
        <taxon>Arthropoda</taxon>
        <taxon>Hexapoda</taxon>
        <taxon>Insecta</taxon>
        <taxon>Pterygota</taxon>
        <taxon>Neoptera</taxon>
        <taxon>Endopterygota</taxon>
        <taxon>Lepidoptera</taxon>
        <taxon>Glossata</taxon>
        <taxon>Ditrysia</taxon>
        <taxon>Papilionoidea</taxon>
        <taxon>Pieridae</taxon>
        <taxon>Pierinae</taxon>
        <taxon>Leptosia</taxon>
    </lineage>
</organism>
<gene>
    <name evidence="3" type="ORF">LNINA_LOCUS7176</name>
</gene>